<accession>A0ABT6K3T0</accession>
<dbReference type="EMBL" id="JANQDO010000067">
    <property type="protein sequence ID" value="MDH6057027.1"/>
    <property type="molecule type" value="Genomic_DNA"/>
</dbReference>
<dbReference type="Proteomes" id="UP001159371">
    <property type="component" value="Unassembled WGS sequence"/>
</dbReference>
<comment type="caution">
    <text evidence="1">The sequence shown here is derived from an EMBL/GenBank/DDBJ whole genome shotgun (WGS) entry which is preliminary data.</text>
</comment>
<dbReference type="SUPFAM" id="SSF54427">
    <property type="entry name" value="NTF2-like"/>
    <property type="match status" value="1"/>
</dbReference>
<dbReference type="Gene3D" id="3.10.450.50">
    <property type="match status" value="1"/>
</dbReference>
<protein>
    <recommendedName>
        <fullName evidence="3">Calcium/calmodulin-dependent protein kinase II association-domain domain-containing protein</fullName>
    </recommendedName>
</protein>
<dbReference type="InterPro" id="IPR032710">
    <property type="entry name" value="NTF2-like_dom_sf"/>
</dbReference>
<evidence type="ECO:0000313" key="2">
    <source>
        <dbReference type="Proteomes" id="UP001159371"/>
    </source>
</evidence>
<proteinExistence type="predicted"/>
<dbReference type="RefSeq" id="WP_280656936.1">
    <property type="nucleotide sequence ID" value="NZ_JANQDO010000067.1"/>
</dbReference>
<evidence type="ECO:0000313" key="1">
    <source>
        <dbReference type="EMBL" id="MDH6057027.1"/>
    </source>
</evidence>
<organism evidence="1 2">
    <name type="scientific">Umezakia ovalisporum FSS-43</name>
    <dbReference type="NCBI Taxonomy" id="2740520"/>
    <lineage>
        <taxon>Bacteria</taxon>
        <taxon>Bacillati</taxon>
        <taxon>Cyanobacteriota</taxon>
        <taxon>Cyanophyceae</taxon>
        <taxon>Nostocales</taxon>
        <taxon>Nodulariaceae</taxon>
        <taxon>Umezakia</taxon>
    </lineage>
</organism>
<sequence length="256" mass="29144">MGVFHETPAHGAPRFPVDRAVFPASRAARYASPAPGIGHHPNRSFLPVFAAGPTGLKYRLFYGLPPEKRVVHLQIASNMKTTAFLLPILAALAVSCAESDAKKKPAFDEEAELKQVMQTINQESDCFFKRDYNCWKDTYMQADYAFQAWSNPDGTFDAKQGWKEVDEKTGRYIKENKVLGSEHPHLERKNLIHKFYGDNAVFLVWDQYNATPNGKKYYHSKEARVMEKHDGKWKIVNVSAFWDYKNLVPSDSLAKL</sequence>
<gene>
    <name evidence="1" type="ORF">NWP19_09595</name>
</gene>
<name>A0ABT6K3T0_9CYAN</name>
<reference evidence="1 2" key="1">
    <citation type="journal article" date="2023" name="J. Phycol.">
        <title>Chrysosporum ovalisporum is synonymous with the true-branching cyanobacterium Umezakia natans (Nostocales/Aphanizomenonaceae).</title>
        <authorList>
            <person name="McGregor G.B."/>
            <person name="Sendall B.C."/>
            <person name="Niiyama Y."/>
            <person name="Tuji A."/>
            <person name="Willis A."/>
        </authorList>
    </citation>
    <scope>NUCLEOTIDE SEQUENCE [LARGE SCALE GENOMIC DNA]</scope>
    <source>
        <strain evidence="1 2">FSS-43</strain>
    </source>
</reference>
<keyword evidence="2" id="KW-1185">Reference proteome</keyword>
<evidence type="ECO:0008006" key="3">
    <source>
        <dbReference type="Google" id="ProtNLM"/>
    </source>
</evidence>